<dbReference type="Proteomes" id="UP000747542">
    <property type="component" value="Unassembled WGS sequence"/>
</dbReference>
<keyword evidence="2" id="KW-0732">Signal</keyword>
<keyword evidence="1" id="KW-0193">Cuticle</keyword>
<dbReference type="EMBL" id="JAHLQT010013974">
    <property type="protein sequence ID" value="KAG7170535.1"/>
    <property type="molecule type" value="Genomic_DNA"/>
</dbReference>
<dbReference type="GO" id="GO:0042302">
    <property type="term" value="F:structural constituent of cuticle"/>
    <property type="evidence" value="ECO:0007669"/>
    <property type="project" value="UniProtKB-UniRule"/>
</dbReference>
<keyword evidence="4" id="KW-1185">Reference proteome</keyword>
<evidence type="ECO:0000256" key="2">
    <source>
        <dbReference type="SAM" id="SignalP"/>
    </source>
</evidence>
<accession>A0A8J5K5X9</accession>
<dbReference type="InterPro" id="IPR000618">
    <property type="entry name" value="Insect_cuticle"/>
</dbReference>
<proteinExistence type="predicted"/>
<protein>
    <submittedName>
        <fullName evidence="3">Cuticle protein 16.8-like 2</fullName>
    </submittedName>
</protein>
<evidence type="ECO:0000313" key="3">
    <source>
        <dbReference type="EMBL" id="KAG7170535.1"/>
    </source>
</evidence>
<evidence type="ECO:0000256" key="1">
    <source>
        <dbReference type="PROSITE-ProRule" id="PRU00497"/>
    </source>
</evidence>
<dbReference type="Pfam" id="PF00379">
    <property type="entry name" value="Chitin_bind_4"/>
    <property type="match status" value="1"/>
</dbReference>
<evidence type="ECO:0000313" key="4">
    <source>
        <dbReference type="Proteomes" id="UP000747542"/>
    </source>
</evidence>
<feature type="signal peptide" evidence="2">
    <location>
        <begin position="1"/>
        <end position="15"/>
    </location>
</feature>
<name>A0A8J5K5X9_HOMAM</name>
<comment type="caution">
    <text evidence="3">The sequence shown here is derived from an EMBL/GenBank/DDBJ whole genome shotgun (WGS) entry which is preliminary data.</text>
</comment>
<feature type="chain" id="PRO_5035264397" evidence="2">
    <location>
        <begin position="16"/>
        <end position="98"/>
    </location>
</feature>
<dbReference type="AlphaFoldDB" id="A0A8J5K5X9"/>
<sequence>MQLLLLLGLVALVAARPDNVLNFDFDDFGHNQSIDDDNTVTGSYSWTSPEGVEYFVKYIADDDGFRIVESNAVPVGAGGLKADGTQVSFRSSEEFDTD</sequence>
<gene>
    <name evidence="3" type="primary">Cu168-L2</name>
    <name evidence="3" type="ORF">Hamer_G024003</name>
</gene>
<dbReference type="PROSITE" id="PS51155">
    <property type="entry name" value="CHIT_BIND_RR_2"/>
    <property type="match status" value="1"/>
</dbReference>
<reference evidence="3" key="1">
    <citation type="journal article" date="2021" name="Sci. Adv.">
        <title>The American lobster genome reveals insights on longevity, neural, and immune adaptations.</title>
        <authorList>
            <person name="Polinski J.M."/>
            <person name="Zimin A.V."/>
            <person name="Clark K.F."/>
            <person name="Kohn A.B."/>
            <person name="Sadowski N."/>
            <person name="Timp W."/>
            <person name="Ptitsyn A."/>
            <person name="Khanna P."/>
            <person name="Romanova D.Y."/>
            <person name="Williams P."/>
            <person name="Greenwood S.J."/>
            <person name="Moroz L.L."/>
            <person name="Walt D.R."/>
            <person name="Bodnar A.G."/>
        </authorList>
    </citation>
    <scope>NUCLEOTIDE SEQUENCE</scope>
    <source>
        <strain evidence="3">GMGI-L3</strain>
    </source>
</reference>
<organism evidence="3 4">
    <name type="scientific">Homarus americanus</name>
    <name type="common">American lobster</name>
    <dbReference type="NCBI Taxonomy" id="6706"/>
    <lineage>
        <taxon>Eukaryota</taxon>
        <taxon>Metazoa</taxon>
        <taxon>Ecdysozoa</taxon>
        <taxon>Arthropoda</taxon>
        <taxon>Crustacea</taxon>
        <taxon>Multicrustacea</taxon>
        <taxon>Malacostraca</taxon>
        <taxon>Eumalacostraca</taxon>
        <taxon>Eucarida</taxon>
        <taxon>Decapoda</taxon>
        <taxon>Pleocyemata</taxon>
        <taxon>Astacidea</taxon>
        <taxon>Nephropoidea</taxon>
        <taxon>Nephropidae</taxon>
        <taxon>Homarus</taxon>
    </lineage>
</organism>